<feature type="transmembrane region" description="Helical" evidence="8">
    <location>
        <begin position="183"/>
        <end position="210"/>
    </location>
</feature>
<feature type="transmembrane region" description="Helical" evidence="8">
    <location>
        <begin position="315"/>
        <end position="337"/>
    </location>
</feature>
<evidence type="ECO:0000313" key="10">
    <source>
        <dbReference type="EMBL" id="MFO3715879.1"/>
    </source>
</evidence>
<organism evidence="10 11">
    <name type="scientific">Anaerococcus cruorum</name>
    <dbReference type="NCBI Taxonomy" id="3115617"/>
    <lineage>
        <taxon>Bacteria</taxon>
        <taxon>Bacillati</taxon>
        <taxon>Bacillota</taxon>
        <taxon>Tissierellia</taxon>
        <taxon>Tissierellales</taxon>
        <taxon>Peptoniphilaceae</taxon>
        <taxon>Anaerococcus</taxon>
    </lineage>
</organism>
<proteinExistence type="predicted"/>
<feature type="transmembrane region" description="Helical" evidence="8">
    <location>
        <begin position="216"/>
        <end position="236"/>
    </location>
</feature>
<dbReference type="EMBL" id="JBGMEH010000003">
    <property type="protein sequence ID" value="MFO3715879.1"/>
    <property type="molecule type" value="Genomic_DNA"/>
</dbReference>
<evidence type="ECO:0000256" key="1">
    <source>
        <dbReference type="ARBA" id="ARBA00004651"/>
    </source>
</evidence>
<dbReference type="Pfam" id="PF13303">
    <property type="entry name" value="PTS_EIIC_2"/>
    <property type="match status" value="1"/>
</dbReference>
<keyword evidence="3" id="KW-1003">Cell membrane</keyword>
<accession>A0ABW9MVN5</accession>
<feature type="transmembrane region" description="Helical" evidence="8">
    <location>
        <begin position="139"/>
        <end position="163"/>
    </location>
</feature>
<keyword evidence="6 8" id="KW-1133">Transmembrane helix</keyword>
<feature type="domain" description="Phosphotransferase system EIIC" evidence="9">
    <location>
        <begin position="12"/>
        <end position="350"/>
    </location>
</feature>
<feature type="transmembrane region" description="Helical" evidence="8">
    <location>
        <begin position="51"/>
        <end position="68"/>
    </location>
</feature>
<evidence type="ECO:0000256" key="3">
    <source>
        <dbReference type="ARBA" id="ARBA00022475"/>
    </source>
</evidence>
<protein>
    <submittedName>
        <fullName evidence="10">PTS sugar transporter subunit IIC</fullName>
    </submittedName>
</protein>
<evidence type="ECO:0000256" key="8">
    <source>
        <dbReference type="SAM" id="Phobius"/>
    </source>
</evidence>
<feature type="transmembrane region" description="Helical" evidence="8">
    <location>
        <begin position="115"/>
        <end position="133"/>
    </location>
</feature>
<feature type="transmembrane region" description="Helical" evidence="8">
    <location>
        <begin position="21"/>
        <end position="39"/>
    </location>
</feature>
<evidence type="ECO:0000256" key="4">
    <source>
        <dbReference type="ARBA" id="ARBA00022597"/>
    </source>
</evidence>
<evidence type="ECO:0000256" key="7">
    <source>
        <dbReference type="ARBA" id="ARBA00023136"/>
    </source>
</evidence>
<sequence>MDKSIKPKNFLMNVLNGTAQAIVIALIPNAVLAVILKLFPDSTFASEFLRIVQVFQFFTPLMTGFLVANNFGLTAMQQAAVGGASMIGSGAWKYVEATINGSTAPIFQLAGIGDLINTMITAALAVYLVLLIGDKFGSLNIILLPIVIGAGAGYLGFKLLPYVSKITFFIGQGINSFTNLQPFLMSLLICIAFSIIIISPISTVAITLAIGLDGMAAAAAGMGVATCAYFLTIATAKNKNNGKGVPIAIFLGAMKMMMPNFFANPIMALPIAISAAITSIPVSIFGIVNTPETGGFGQVGFVSPIASLEGPGMNVVLMLICWFVIPILVTFVVHYIFERFVKIYDESIFEFKN</sequence>
<dbReference type="RefSeq" id="WP_410032634.1">
    <property type="nucleotide sequence ID" value="NZ_JBGMEH010000003.1"/>
</dbReference>
<comment type="subcellular location">
    <subcellularLocation>
        <location evidence="1">Cell membrane</location>
        <topology evidence="1">Multi-pass membrane protein</topology>
    </subcellularLocation>
</comment>
<evidence type="ECO:0000256" key="5">
    <source>
        <dbReference type="ARBA" id="ARBA00022692"/>
    </source>
</evidence>
<gene>
    <name evidence="10" type="ORF">ACCQ40_03620</name>
</gene>
<name>A0ABW9MVN5_9FIRM</name>
<dbReference type="Proteomes" id="UP001638015">
    <property type="component" value="Unassembled WGS sequence"/>
</dbReference>
<evidence type="ECO:0000256" key="6">
    <source>
        <dbReference type="ARBA" id="ARBA00022989"/>
    </source>
</evidence>
<reference evidence="10 11" key="1">
    <citation type="journal article" date="2025" name="Anaerobe">
        <title>Description of Anaerococcus kampingiae sp. nov., Anaerococcus groningensis sp. nov., Anaerococcus martiniensis sp. nov., and Anaerococcus cruorum sp. nov., isolated from human clinical specimens.</title>
        <authorList>
            <person name="Boiten K.E."/>
            <person name="Meijer J."/>
            <person name="van Wezel E.M."/>
            <person name="Veloo A.C.M."/>
        </authorList>
    </citation>
    <scope>NUCLEOTIDE SEQUENCE [LARGE SCALE GENOMIC DNA]</scope>
    <source>
        <strain evidence="10 11">ENR1039</strain>
    </source>
</reference>
<keyword evidence="11" id="KW-1185">Reference proteome</keyword>
<comment type="caution">
    <text evidence="10">The sequence shown here is derived from an EMBL/GenBank/DDBJ whole genome shotgun (WGS) entry which is preliminary data.</text>
</comment>
<keyword evidence="5 8" id="KW-0812">Transmembrane</keyword>
<evidence type="ECO:0000256" key="2">
    <source>
        <dbReference type="ARBA" id="ARBA00022448"/>
    </source>
</evidence>
<keyword evidence="7 8" id="KW-0472">Membrane</keyword>
<dbReference type="InterPro" id="IPR003352">
    <property type="entry name" value="PTS_EIIC"/>
</dbReference>
<keyword evidence="2" id="KW-0813">Transport</keyword>
<keyword evidence="4 10" id="KW-0762">Sugar transport</keyword>
<evidence type="ECO:0000259" key="9">
    <source>
        <dbReference type="Pfam" id="PF13303"/>
    </source>
</evidence>
<feature type="transmembrane region" description="Helical" evidence="8">
    <location>
        <begin position="261"/>
        <end position="288"/>
    </location>
</feature>
<evidence type="ECO:0000313" key="11">
    <source>
        <dbReference type="Proteomes" id="UP001638015"/>
    </source>
</evidence>